<dbReference type="SUPFAM" id="SSF52540">
    <property type="entry name" value="P-loop containing nucleoside triphosphate hydrolases"/>
    <property type="match status" value="1"/>
</dbReference>
<dbReference type="AlphaFoldDB" id="A0AAW3EMN5"/>
<evidence type="ECO:0000313" key="1">
    <source>
        <dbReference type="EMBL" id="KGC09122.1"/>
    </source>
</evidence>
<dbReference type="KEGG" id="bgo:BM43_3700"/>
<dbReference type="EMBL" id="JPGG01000018">
    <property type="protein sequence ID" value="KGC09122.1"/>
    <property type="molecule type" value="Genomic_DNA"/>
</dbReference>
<proteinExistence type="predicted"/>
<dbReference type="Gene3D" id="3.40.50.300">
    <property type="entry name" value="P-loop containing nucleotide triphosphate hydrolases"/>
    <property type="match status" value="1"/>
</dbReference>
<name>A0AAW3EMN5_BURGA</name>
<organism evidence="1 2">
    <name type="scientific">Burkholderia gladioli</name>
    <name type="common">Pseudomonas marginata</name>
    <name type="synonym">Phytomonas marginata</name>
    <dbReference type="NCBI Taxonomy" id="28095"/>
    <lineage>
        <taxon>Bacteria</taxon>
        <taxon>Pseudomonadati</taxon>
        <taxon>Pseudomonadota</taxon>
        <taxon>Betaproteobacteria</taxon>
        <taxon>Burkholderiales</taxon>
        <taxon>Burkholderiaceae</taxon>
        <taxon>Burkholderia</taxon>
    </lineage>
</organism>
<dbReference type="Proteomes" id="UP000029590">
    <property type="component" value="Unassembled WGS sequence"/>
</dbReference>
<evidence type="ECO:0000313" key="2">
    <source>
        <dbReference type="Proteomes" id="UP000029590"/>
    </source>
</evidence>
<comment type="caution">
    <text evidence="1">The sequence shown here is derived from an EMBL/GenBank/DDBJ whole genome shotgun (WGS) entry which is preliminary data.</text>
</comment>
<gene>
    <name evidence="1" type="ORF">DM48_5217</name>
</gene>
<accession>A0AAW3EMN5</accession>
<reference evidence="1 2" key="1">
    <citation type="submission" date="2014-04" db="EMBL/GenBank/DDBJ databases">
        <authorList>
            <person name="Bishop-Lilly K.A."/>
            <person name="Broomall S.M."/>
            <person name="Chain P.S."/>
            <person name="Chertkov O."/>
            <person name="Coyne S.R."/>
            <person name="Daligault H.E."/>
            <person name="Davenport K.W."/>
            <person name="Erkkila T."/>
            <person name="Frey K.G."/>
            <person name="Gibbons H.S."/>
            <person name="Gu W."/>
            <person name="Jaissle J."/>
            <person name="Johnson S.L."/>
            <person name="Koroleva G.I."/>
            <person name="Ladner J.T."/>
            <person name="Lo C.-C."/>
            <person name="Minogue T.D."/>
            <person name="Munk C."/>
            <person name="Palacios G.F."/>
            <person name="Redden C.L."/>
            <person name="Rosenzweig C.N."/>
            <person name="Scholz M.B."/>
            <person name="Teshima H."/>
            <person name="Xu Y."/>
        </authorList>
    </citation>
    <scope>NUCLEOTIDE SEQUENCE [LARGE SCALE GENOMIC DNA]</scope>
    <source>
        <strain evidence="2">gladioli</strain>
    </source>
</reference>
<dbReference type="InterPro" id="IPR027417">
    <property type="entry name" value="P-loop_NTPase"/>
</dbReference>
<protein>
    <recommendedName>
        <fullName evidence="3">NACHT domain-containing protein</fullName>
    </recommendedName>
</protein>
<sequence>MVRVIAEIKFSAPARAEDIAGVKCDCVIHLDDGSAVIVEVSKEDDIDKLRKDINKFNTVRPHFFSQNIFPKCHFVTIGNPTPSLIEAGKAANVLVFSVEQYFNFLLGHENYKNVRRKQAFGSAVDLYSGEPDLKSYVAVNYFSESGDPYSVAKIAEEIVQGKVVVLIGDYGSGKSRCVKEIFEYLSDDPSKSRYHFPIAINLKENWGLKRATEFITRHFTDLGLIDLVQDSLKTAFSPASIFLLDGFDEIGAQTWSDDPTKLVEIRKQSLVGVKDIIQRAKGGVLITGREHYFNNDAELLECLGLGQKDVLFLRCNQELTGSQFSEMVGRTITDLPAWVPKKPLIGTIIRDMEPSIIDSLFSTSTGQIDFWDILLTTFCEREAKINPILDPIIIRSLYSHIATKTALGPIAIRDINEAFEKTTGRPPTDESAIILQRLPGLSRIGAESLDRQFVDTYILDGLKAEDLLTLYGGSDSKVLNVEWKHPIESFGAFYVATRIESIKQIPAVVAYIKRHHSAGNRVLLSDLLSSLFLCDGHLIDFGGLIIEKGRFHAISLSSSKLINFNLNDCYVGSLDITDADPQGINLMSCVIDVLDGVADEDNLPPWISNPAVGQYQSVSTLAAIRQAGLSVAQTFLLTSLRKLFLQPGAGRKESSMYKGFGDSTSKKICEKVISALIHYKFCTRFKGSSEETFLPNRSLTPRARAIMNQMTLSKDELWAAVSRIEG</sequence>
<evidence type="ECO:0008006" key="3">
    <source>
        <dbReference type="Google" id="ProtNLM"/>
    </source>
</evidence>